<dbReference type="PANTHER" id="PTHR46580:SF4">
    <property type="entry name" value="ATP_GTP-BINDING PROTEIN"/>
    <property type="match status" value="1"/>
</dbReference>
<accession>A0A815QHY2</accession>
<dbReference type="InterPro" id="IPR028994">
    <property type="entry name" value="Integrin_alpha_N"/>
</dbReference>
<dbReference type="Proteomes" id="UP000663891">
    <property type="component" value="Unassembled WGS sequence"/>
</dbReference>
<evidence type="ECO:0000256" key="1">
    <source>
        <dbReference type="ARBA" id="ARBA00022729"/>
    </source>
</evidence>
<name>A0A815QHY2_9BILA</name>
<dbReference type="InterPro" id="IPR013517">
    <property type="entry name" value="FG-GAP"/>
</dbReference>
<dbReference type="PANTHER" id="PTHR46580">
    <property type="entry name" value="SENSOR KINASE-RELATED"/>
    <property type="match status" value="1"/>
</dbReference>
<sequence length="796" mass="89562">MIAKRLGQWATRLYIVLFLVGLAILAVFTIVKPEPLTKTFDEPSIDEYNQLFQRYGDKLKCSCSSITSTYNQFANIEATFHEICSSPFATEEGRIYLTADLVSDLSDYTIKDYRRFLSAHLQFLLGLCQLSIQTVNISIQQFHSSLLTTVELLSEIKFKDHLEVIVKQHRRNAPTTFTSLLFLIRTVNHGNALMSTYGTNFEYVTLWNQLQDVYMPTQAMLYNDTCSCGLHHNCTIPAQFIITDPPKIVFIKGLKMGCTPSESFRASTLECFYDQSCIDLIQQYTINPNRINSTNFFNPLSTINNSRFSINTTIAEFIDELFVEEWKKSINYSSYFQQCSPLLCSYTYIQRFNVLHTVTILIGLQGGLTLVLKWICPKIIRIIFKIHQYRKKRINTVQPIYHIETIPMENTSTNIDNPATNATFDAIRVREWGIDSKACSLKFQQVSTTRGPSEFALHTHVVADFNGDKRLDVAFVDSKLNALKVLLGNGDGNFKRDILSVQHYLIDVTKLIVGDFSNDNIPDIAATIMMDASVTILLGNGDGSFINKVKLRMGHLHNPRDIALTDFDGDGYLDMAVAWIYNGSIGVFLGKGDGLFSEARTFHTGDGSYPSLIAIDDFNCDSYKDIIVANLYSSNIGIFFGYGNGFFEAQKTLVTVDFGNPIYFAVKDFNNDTLPDIVFCYQGRNLINVIFGDCDGTVGNIKAFSIGDAHMSHPFVISDFNGDCHLDIGFGKIGKRMDLFVGDGNGNFEVQTAFSSRFNTQFTWIGIGDFNGDGHEDIIEVDDNSLSQDVFLNTCK</sequence>
<dbReference type="OrthoDB" id="10031857at2759"/>
<dbReference type="EMBL" id="CAJNON010001449">
    <property type="protein sequence ID" value="CAF1463585.1"/>
    <property type="molecule type" value="Genomic_DNA"/>
</dbReference>
<evidence type="ECO:0000313" key="3">
    <source>
        <dbReference type="EMBL" id="CAF1463585.1"/>
    </source>
</evidence>
<gene>
    <name evidence="3" type="ORF">VCS650_LOCUS40184</name>
</gene>
<keyword evidence="1" id="KW-0732">Signal</keyword>
<keyword evidence="2" id="KW-0812">Transmembrane</keyword>
<keyword evidence="2" id="KW-0472">Membrane</keyword>
<evidence type="ECO:0000313" key="4">
    <source>
        <dbReference type="Proteomes" id="UP000663891"/>
    </source>
</evidence>
<proteinExistence type="predicted"/>
<protein>
    <submittedName>
        <fullName evidence="3">Uncharacterized protein</fullName>
    </submittedName>
</protein>
<organism evidence="3 4">
    <name type="scientific">Adineta steineri</name>
    <dbReference type="NCBI Taxonomy" id="433720"/>
    <lineage>
        <taxon>Eukaryota</taxon>
        <taxon>Metazoa</taxon>
        <taxon>Spiralia</taxon>
        <taxon>Gnathifera</taxon>
        <taxon>Rotifera</taxon>
        <taxon>Eurotatoria</taxon>
        <taxon>Bdelloidea</taxon>
        <taxon>Adinetida</taxon>
        <taxon>Adinetidae</taxon>
        <taxon>Adineta</taxon>
    </lineage>
</organism>
<dbReference type="Gene3D" id="2.130.10.130">
    <property type="entry name" value="Integrin alpha, N-terminal"/>
    <property type="match status" value="2"/>
</dbReference>
<dbReference type="Pfam" id="PF13517">
    <property type="entry name" value="FG-GAP_3"/>
    <property type="match status" value="3"/>
</dbReference>
<dbReference type="AlphaFoldDB" id="A0A815QHY2"/>
<reference evidence="3" key="1">
    <citation type="submission" date="2021-02" db="EMBL/GenBank/DDBJ databases">
        <authorList>
            <person name="Nowell W R."/>
        </authorList>
    </citation>
    <scope>NUCLEOTIDE SEQUENCE</scope>
</reference>
<evidence type="ECO:0000256" key="2">
    <source>
        <dbReference type="SAM" id="Phobius"/>
    </source>
</evidence>
<dbReference type="SUPFAM" id="SSF69318">
    <property type="entry name" value="Integrin alpha N-terminal domain"/>
    <property type="match status" value="1"/>
</dbReference>
<keyword evidence="2" id="KW-1133">Transmembrane helix</keyword>
<feature type="transmembrane region" description="Helical" evidence="2">
    <location>
        <begin position="12"/>
        <end position="31"/>
    </location>
</feature>
<comment type="caution">
    <text evidence="3">The sequence shown here is derived from an EMBL/GenBank/DDBJ whole genome shotgun (WGS) entry which is preliminary data.</text>
</comment>